<dbReference type="EMBL" id="JBECZB010000001">
    <property type="protein sequence ID" value="MEQ3509774.1"/>
    <property type="molecule type" value="Genomic_DNA"/>
</dbReference>
<evidence type="ECO:0000313" key="4">
    <source>
        <dbReference type="Proteomes" id="UP001447151"/>
    </source>
</evidence>
<evidence type="ECO:0008006" key="5">
    <source>
        <dbReference type="Google" id="ProtNLM"/>
    </source>
</evidence>
<feature type="chain" id="PRO_5047300744" description="Phage associated protein" evidence="2">
    <location>
        <begin position="21"/>
        <end position="94"/>
    </location>
</feature>
<accession>A0ABV1JH10</accession>
<evidence type="ECO:0000256" key="1">
    <source>
        <dbReference type="SAM" id="Coils"/>
    </source>
</evidence>
<feature type="coiled-coil region" evidence="1">
    <location>
        <begin position="44"/>
        <end position="78"/>
    </location>
</feature>
<dbReference type="NCBIfam" id="NF046041">
    <property type="entry name" value="holin_NGO1622"/>
    <property type="match status" value="1"/>
</dbReference>
<keyword evidence="1" id="KW-0175">Coiled coil</keyword>
<gene>
    <name evidence="3" type="ORF">ABM124_00240</name>
</gene>
<comment type="caution">
    <text evidence="3">The sequence shown here is derived from an EMBL/GenBank/DDBJ whole genome shotgun (WGS) entry which is preliminary data.</text>
</comment>
<keyword evidence="2" id="KW-0732">Signal</keyword>
<sequence>MKMMKEAAFAVIAGMVIAAAAITAAYACGANTGGRTAEPKHDEITAMRLEAAKKQAELEELKALISLEERHLNAEEEADYRWVHGDAEVPEGKE</sequence>
<dbReference type="PROSITE" id="PS51257">
    <property type="entry name" value="PROKAR_LIPOPROTEIN"/>
    <property type="match status" value="1"/>
</dbReference>
<feature type="signal peptide" evidence="2">
    <location>
        <begin position="1"/>
        <end position="20"/>
    </location>
</feature>
<protein>
    <recommendedName>
        <fullName evidence="5">Phage associated protein</fullName>
    </recommendedName>
</protein>
<dbReference type="Proteomes" id="UP001447151">
    <property type="component" value="Unassembled WGS sequence"/>
</dbReference>
<evidence type="ECO:0000256" key="2">
    <source>
        <dbReference type="SAM" id="SignalP"/>
    </source>
</evidence>
<dbReference type="RefSeq" id="WP_349271970.1">
    <property type="nucleotide sequence ID" value="NZ_JBECZB010000001.1"/>
</dbReference>
<name>A0ABV1JH10_NEIPO</name>
<evidence type="ECO:0000313" key="3">
    <source>
        <dbReference type="EMBL" id="MEQ3509774.1"/>
    </source>
</evidence>
<reference evidence="3 4" key="1">
    <citation type="submission" date="2024-05" db="EMBL/GenBank/DDBJ databases">
        <authorList>
            <person name="Matzinger S.R."/>
            <person name="Bankers L."/>
            <person name="Rossheim A."/>
            <person name="Hetherington-Rauth M.C."/>
            <person name="Smith A."/>
            <person name="Baird S."/>
            <person name="Polanco D."/>
        </authorList>
    </citation>
    <scope>NUCLEOTIDE SEQUENCE [LARGE SCALE GENOMIC DNA]</scope>
    <source>
        <strain evidence="3 4">2024CJ-00066</strain>
    </source>
</reference>
<proteinExistence type="predicted"/>
<keyword evidence="4" id="KW-1185">Reference proteome</keyword>
<organism evidence="3 4">
    <name type="scientific">Neisseria polysaccharea</name>
    <dbReference type="NCBI Taxonomy" id="489"/>
    <lineage>
        <taxon>Bacteria</taxon>
        <taxon>Pseudomonadati</taxon>
        <taxon>Pseudomonadota</taxon>
        <taxon>Betaproteobacteria</taxon>
        <taxon>Neisseriales</taxon>
        <taxon>Neisseriaceae</taxon>
        <taxon>Neisseria</taxon>
    </lineage>
</organism>